<dbReference type="InterPro" id="IPR038444">
    <property type="entry name" value="DUF465_sf"/>
</dbReference>
<sequence length="70" mass="8230">MFPEFQQRLSSLQNNDRHFDSMCRKHTALDQQIQNIETGRATGSSLEIEKLKKEKLHLKDRIYAKLKDGN</sequence>
<gene>
    <name evidence="1" type="ORF">SAMEA1982600_05009</name>
</gene>
<name>A0A157RIN6_9BORD</name>
<dbReference type="AlphaFoldDB" id="A0A157RIN6"/>
<evidence type="ECO:0000313" key="2">
    <source>
        <dbReference type="Proteomes" id="UP000077037"/>
    </source>
</evidence>
<reference evidence="1 2" key="1">
    <citation type="submission" date="2016-03" db="EMBL/GenBank/DDBJ databases">
        <authorList>
            <consortium name="Pathogen Informatics"/>
        </authorList>
    </citation>
    <scope>NUCLEOTIDE SEQUENCE [LARGE SCALE GENOMIC DNA]</scope>
    <source>
        <strain evidence="1 2">NCTC13364</strain>
    </source>
</reference>
<dbReference type="Gene3D" id="6.10.280.50">
    <property type="match status" value="1"/>
</dbReference>
<protein>
    <submittedName>
        <fullName evidence="1">Uncharacterized protein conserved in bacteria</fullName>
    </submittedName>
</protein>
<dbReference type="OrthoDB" id="5616367at2"/>
<dbReference type="Proteomes" id="UP000077037">
    <property type="component" value="Unassembled WGS sequence"/>
</dbReference>
<accession>A0A157RIN6</accession>
<dbReference type="RefSeq" id="WP_066420463.1">
    <property type="nucleotide sequence ID" value="NZ_FKBS01000029.1"/>
</dbReference>
<dbReference type="EMBL" id="FKBS01000029">
    <property type="protein sequence ID" value="SAI57867.1"/>
    <property type="molecule type" value="Genomic_DNA"/>
</dbReference>
<evidence type="ECO:0000313" key="1">
    <source>
        <dbReference type="EMBL" id="SAI57867.1"/>
    </source>
</evidence>
<dbReference type="Pfam" id="PF04325">
    <property type="entry name" value="DUF465"/>
    <property type="match status" value="1"/>
</dbReference>
<dbReference type="InterPro" id="IPR007420">
    <property type="entry name" value="DUF465"/>
</dbReference>
<organism evidence="1 2">
    <name type="scientific">Bordetella ansorpii</name>
    <dbReference type="NCBI Taxonomy" id="288768"/>
    <lineage>
        <taxon>Bacteria</taxon>
        <taxon>Pseudomonadati</taxon>
        <taxon>Pseudomonadota</taxon>
        <taxon>Betaproteobacteria</taxon>
        <taxon>Burkholderiales</taxon>
        <taxon>Alcaligenaceae</taxon>
        <taxon>Bordetella</taxon>
    </lineage>
</organism>
<proteinExistence type="predicted"/>